<dbReference type="EMBL" id="JBIRPU010000013">
    <property type="protein sequence ID" value="MFI0794759.1"/>
    <property type="molecule type" value="Genomic_DNA"/>
</dbReference>
<evidence type="ECO:0000313" key="2">
    <source>
        <dbReference type="Proteomes" id="UP001611075"/>
    </source>
</evidence>
<reference evidence="1 2" key="1">
    <citation type="submission" date="2024-10" db="EMBL/GenBank/DDBJ databases">
        <title>The Natural Products Discovery Center: Release of the First 8490 Sequenced Strains for Exploring Actinobacteria Biosynthetic Diversity.</title>
        <authorList>
            <person name="Kalkreuter E."/>
            <person name="Kautsar S.A."/>
            <person name="Yang D."/>
            <person name="Bader C.D."/>
            <person name="Teijaro C.N."/>
            <person name="Fluegel L."/>
            <person name="Davis C.M."/>
            <person name="Simpson J.R."/>
            <person name="Lauterbach L."/>
            <person name="Steele A.D."/>
            <person name="Gui C."/>
            <person name="Meng S."/>
            <person name="Li G."/>
            <person name="Viehrig K."/>
            <person name="Ye F."/>
            <person name="Su P."/>
            <person name="Kiefer A.F."/>
            <person name="Nichols A."/>
            <person name="Cepeda A.J."/>
            <person name="Yan W."/>
            <person name="Fan B."/>
            <person name="Jiang Y."/>
            <person name="Adhikari A."/>
            <person name="Zheng C.-J."/>
            <person name="Schuster L."/>
            <person name="Cowan T.M."/>
            <person name="Smanski M.J."/>
            <person name="Chevrette M.G."/>
            <person name="De Carvalho L.P.S."/>
            <person name="Shen B."/>
        </authorList>
    </citation>
    <scope>NUCLEOTIDE SEQUENCE [LARGE SCALE GENOMIC DNA]</scope>
    <source>
        <strain evidence="1 2">NPDC021253</strain>
    </source>
</reference>
<accession>A0ABW7SM36</accession>
<keyword evidence="2" id="KW-1185">Reference proteome</keyword>
<dbReference type="Proteomes" id="UP001611075">
    <property type="component" value="Unassembled WGS sequence"/>
</dbReference>
<proteinExistence type="predicted"/>
<organism evidence="1 2">
    <name type="scientific">Micromonospora rubida</name>
    <dbReference type="NCBI Taxonomy" id="2697657"/>
    <lineage>
        <taxon>Bacteria</taxon>
        <taxon>Bacillati</taxon>
        <taxon>Actinomycetota</taxon>
        <taxon>Actinomycetes</taxon>
        <taxon>Micromonosporales</taxon>
        <taxon>Micromonosporaceae</taxon>
        <taxon>Micromonospora</taxon>
    </lineage>
</organism>
<sequence length="66" mass="7365">MPFERLSPVRSLPSYRGQPFPLMKGAETVGDPIAVLPTLFHLLWSRRLDVDLAVRLDSSSIVRTAS</sequence>
<dbReference type="RefSeq" id="WP_396681366.1">
    <property type="nucleotide sequence ID" value="NZ_JBIRPU010000013.1"/>
</dbReference>
<comment type="caution">
    <text evidence="1">The sequence shown here is derived from an EMBL/GenBank/DDBJ whole genome shotgun (WGS) entry which is preliminary data.</text>
</comment>
<name>A0ABW7SM36_9ACTN</name>
<gene>
    <name evidence="1" type="ORF">ACH4OY_19035</name>
</gene>
<evidence type="ECO:0000313" key="1">
    <source>
        <dbReference type="EMBL" id="MFI0794759.1"/>
    </source>
</evidence>
<protein>
    <submittedName>
        <fullName evidence="1">Uncharacterized protein</fullName>
    </submittedName>
</protein>